<reference evidence="2" key="1">
    <citation type="submission" date="2025-08" db="UniProtKB">
        <authorList>
            <consortium name="Ensembl"/>
        </authorList>
    </citation>
    <scope>IDENTIFICATION</scope>
</reference>
<keyword evidence="3" id="KW-1185">Reference proteome</keyword>
<dbReference type="Ensembl" id="ENSLLET00000015742.1">
    <property type="protein sequence ID" value="ENSLLEP00000015160.1"/>
    <property type="gene ID" value="ENSLLEG00000009657.1"/>
</dbReference>
<dbReference type="Proteomes" id="UP000694569">
    <property type="component" value="Unplaced"/>
</dbReference>
<reference evidence="2" key="2">
    <citation type="submission" date="2025-09" db="UniProtKB">
        <authorList>
            <consortium name="Ensembl"/>
        </authorList>
    </citation>
    <scope>IDENTIFICATION</scope>
</reference>
<name>A0A8C5MIK4_9ANUR</name>
<dbReference type="AlphaFoldDB" id="A0A8C5MIK4"/>
<feature type="domain" description="DUF4817" evidence="1">
    <location>
        <begin position="7"/>
        <end position="59"/>
    </location>
</feature>
<protein>
    <recommendedName>
        <fullName evidence="1">DUF4817 domain-containing protein</fullName>
    </recommendedName>
</protein>
<evidence type="ECO:0000313" key="2">
    <source>
        <dbReference type="Ensembl" id="ENSLLEP00000015160.1"/>
    </source>
</evidence>
<sequence length="365" mass="42798">MEQWSKQQRSFAVKAFYQSGSYAAAQRRFRKNFQINRNKPVPSVNSIKLWVTNFEAIGETRSRRGGSARSVRTPANIDRVRVAVERSPRRSARRQSAALGMANTSVRRILRLDLHHHPYKIQVVQAMNENDFAARRRFCQTLLDMFDENEDLVHNLWMSDEAHFHLSGFVNKQNFRYWSDENPQQLHQTPLHSSKVTVWCAMSSLGIIGPYFFENDREQAVTVNAQRYSEMLHSFFIPQLRQHGMNNETLFQQDGATSHTARVSMNVLNNVFPNRVISRNGAISWPPRSPDLTVCDFFFFLWGYLKSKVFEQRPPTLGELKRRIRLEIERIPQRMLRDAMGCFRNRLQEWLNREGHHLTGVIFKQ</sequence>
<dbReference type="PANTHER" id="PTHR47326">
    <property type="entry name" value="TRANSPOSABLE ELEMENT TC3 TRANSPOSASE-LIKE PROTEIN"/>
    <property type="match status" value="1"/>
</dbReference>
<dbReference type="OrthoDB" id="9986190at2759"/>
<dbReference type="Gene3D" id="3.30.420.10">
    <property type="entry name" value="Ribonuclease H-like superfamily/Ribonuclease H"/>
    <property type="match status" value="1"/>
</dbReference>
<dbReference type="InterPro" id="IPR036397">
    <property type="entry name" value="RNaseH_sf"/>
</dbReference>
<dbReference type="GeneTree" id="ENSGT00510000050664"/>
<dbReference type="InterPro" id="IPR032135">
    <property type="entry name" value="DUF4817"/>
</dbReference>
<organism evidence="2 3">
    <name type="scientific">Leptobrachium leishanense</name>
    <name type="common">Leishan spiny toad</name>
    <dbReference type="NCBI Taxonomy" id="445787"/>
    <lineage>
        <taxon>Eukaryota</taxon>
        <taxon>Metazoa</taxon>
        <taxon>Chordata</taxon>
        <taxon>Craniata</taxon>
        <taxon>Vertebrata</taxon>
        <taxon>Euteleostomi</taxon>
        <taxon>Amphibia</taxon>
        <taxon>Batrachia</taxon>
        <taxon>Anura</taxon>
        <taxon>Pelobatoidea</taxon>
        <taxon>Megophryidae</taxon>
        <taxon>Leptobrachium</taxon>
    </lineage>
</organism>
<dbReference type="Pfam" id="PF16087">
    <property type="entry name" value="DUF4817"/>
    <property type="match status" value="1"/>
</dbReference>
<evidence type="ECO:0000259" key="1">
    <source>
        <dbReference type="Pfam" id="PF16087"/>
    </source>
</evidence>
<dbReference type="PANTHER" id="PTHR47326:SF1">
    <property type="entry name" value="HTH PSQ-TYPE DOMAIN-CONTAINING PROTEIN"/>
    <property type="match status" value="1"/>
</dbReference>
<proteinExistence type="predicted"/>
<evidence type="ECO:0000313" key="3">
    <source>
        <dbReference type="Proteomes" id="UP000694569"/>
    </source>
</evidence>
<accession>A0A8C5MIK4</accession>
<dbReference type="GO" id="GO:0003676">
    <property type="term" value="F:nucleic acid binding"/>
    <property type="evidence" value="ECO:0007669"/>
    <property type="project" value="InterPro"/>
</dbReference>